<dbReference type="SUPFAM" id="SSF54928">
    <property type="entry name" value="RNA-binding domain, RBD"/>
    <property type="match status" value="1"/>
</dbReference>
<organism evidence="9 10">
    <name type="scientific">Nadsonia fulvescens var. elongata DSM 6958</name>
    <dbReference type="NCBI Taxonomy" id="857566"/>
    <lineage>
        <taxon>Eukaryota</taxon>
        <taxon>Fungi</taxon>
        <taxon>Dikarya</taxon>
        <taxon>Ascomycota</taxon>
        <taxon>Saccharomycotina</taxon>
        <taxon>Dipodascomycetes</taxon>
        <taxon>Dipodascales</taxon>
        <taxon>Dipodascales incertae sedis</taxon>
        <taxon>Nadsonia</taxon>
    </lineage>
</organism>
<gene>
    <name evidence="9" type="ORF">NADFUDRAFT_41973</name>
</gene>
<dbReference type="Proteomes" id="UP000095009">
    <property type="component" value="Unassembled WGS sequence"/>
</dbReference>
<dbReference type="EMBL" id="KV454409">
    <property type="protein sequence ID" value="ODQ65988.1"/>
    <property type="molecule type" value="Genomic_DNA"/>
</dbReference>
<dbReference type="InterPro" id="IPR008111">
    <property type="entry name" value="RNA-bd_8"/>
</dbReference>
<evidence type="ECO:0000256" key="6">
    <source>
        <dbReference type="PROSITE-ProRule" id="PRU00176"/>
    </source>
</evidence>
<dbReference type="InterPro" id="IPR033744">
    <property type="entry name" value="RRM_RBM8"/>
</dbReference>
<dbReference type="InterPro" id="IPR000504">
    <property type="entry name" value="RRM_dom"/>
</dbReference>
<comment type="subcellular location">
    <subcellularLocation>
        <location evidence="2">Cytoplasm</location>
    </subcellularLocation>
    <subcellularLocation>
        <location evidence="1">Nucleus</location>
    </subcellularLocation>
</comment>
<accession>A0A1E3PKY3</accession>
<dbReference type="OrthoDB" id="15688at2759"/>
<dbReference type="InterPro" id="IPR035979">
    <property type="entry name" value="RBD_domain_sf"/>
</dbReference>
<dbReference type="InterPro" id="IPR012677">
    <property type="entry name" value="Nucleotide-bd_a/b_plait_sf"/>
</dbReference>
<dbReference type="PANTHER" id="PTHR45894">
    <property type="entry name" value="RNA-BINDING PROTEIN 8A"/>
    <property type="match status" value="1"/>
</dbReference>
<sequence>MYSQNANTQVLTENGAVAVKSVEGWIVIASNINEEASEEDISDFFGEFGEIQNLHLNLDRRTGYVKGYALIEYQTMAEAKSAVENANGEEFLDQKLMVDFAFVKPPGQTDNHNLNAETPLPGRRERSKSPTRRF</sequence>
<dbReference type="Pfam" id="PF00076">
    <property type="entry name" value="RRM_1"/>
    <property type="match status" value="1"/>
</dbReference>
<dbReference type="GO" id="GO:0003729">
    <property type="term" value="F:mRNA binding"/>
    <property type="evidence" value="ECO:0007669"/>
    <property type="project" value="InterPro"/>
</dbReference>
<protein>
    <submittedName>
        <fullName evidence="9">RNA-binding protein 8A</fullName>
    </submittedName>
</protein>
<dbReference type="AlphaFoldDB" id="A0A1E3PKY3"/>
<dbReference type="Gene3D" id="3.30.70.330">
    <property type="match status" value="1"/>
</dbReference>
<name>A0A1E3PKY3_9ASCO</name>
<dbReference type="GO" id="GO:0005737">
    <property type="term" value="C:cytoplasm"/>
    <property type="evidence" value="ECO:0007669"/>
    <property type="project" value="UniProtKB-SubCell"/>
</dbReference>
<dbReference type="CDD" id="cd12324">
    <property type="entry name" value="RRM_RBM8"/>
    <property type="match status" value="1"/>
</dbReference>
<dbReference type="STRING" id="857566.A0A1E3PKY3"/>
<reference evidence="9 10" key="1">
    <citation type="journal article" date="2016" name="Proc. Natl. Acad. Sci. U.S.A.">
        <title>Comparative genomics of biotechnologically important yeasts.</title>
        <authorList>
            <person name="Riley R."/>
            <person name="Haridas S."/>
            <person name="Wolfe K.H."/>
            <person name="Lopes M.R."/>
            <person name="Hittinger C.T."/>
            <person name="Goeker M."/>
            <person name="Salamov A.A."/>
            <person name="Wisecaver J.H."/>
            <person name="Long T.M."/>
            <person name="Calvey C.H."/>
            <person name="Aerts A.L."/>
            <person name="Barry K.W."/>
            <person name="Choi C."/>
            <person name="Clum A."/>
            <person name="Coughlan A.Y."/>
            <person name="Deshpande S."/>
            <person name="Douglass A.P."/>
            <person name="Hanson S.J."/>
            <person name="Klenk H.-P."/>
            <person name="LaButti K.M."/>
            <person name="Lapidus A."/>
            <person name="Lindquist E.A."/>
            <person name="Lipzen A.M."/>
            <person name="Meier-Kolthoff J.P."/>
            <person name="Ohm R.A."/>
            <person name="Otillar R.P."/>
            <person name="Pangilinan J.L."/>
            <person name="Peng Y."/>
            <person name="Rokas A."/>
            <person name="Rosa C.A."/>
            <person name="Scheuner C."/>
            <person name="Sibirny A.A."/>
            <person name="Slot J.C."/>
            <person name="Stielow J.B."/>
            <person name="Sun H."/>
            <person name="Kurtzman C.P."/>
            <person name="Blackwell M."/>
            <person name="Grigoriev I.V."/>
            <person name="Jeffries T.W."/>
        </authorList>
    </citation>
    <scope>NUCLEOTIDE SEQUENCE [LARGE SCALE GENOMIC DNA]</scope>
    <source>
        <strain evidence="9 10">DSM 6958</strain>
    </source>
</reference>
<keyword evidence="5" id="KW-0539">Nucleus</keyword>
<keyword evidence="4 6" id="KW-0694">RNA-binding</keyword>
<evidence type="ECO:0000256" key="4">
    <source>
        <dbReference type="ARBA" id="ARBA00022884"/>
    </source>
</evidence>
<dbReference type="SMART" id="SM00360">
    <property type="entry name" value="RRM"/>
    <property type="match status" value="1"/>
</dbReference>
<dbReference type="PRINTS" id="PR01738">
    <property type="entry name" value="RNABINDINGM8"/>
</dbReference>
<feature type="domain" description="RRM" evidence="8">
    <location>
        <begin position="25"/>
        <end position="103"/>
    </location>
</feature>
<dbReference type="GO" id="GO:0005634">
    <property type="term" value="C:nucleus"/>
    <property type="evidence" value="ECO:0007669"/>
    <property type="project" value="UniProtKB-SubCell"/>
</dbReference>
<dbReference type="GO" id="GO:0006396">
    <property type="term" value="P:RNA processing"/>
    <property type="evidence" value="ECO:0007669"/>
    <property type="project" value="InterPro"/>
</dbReference>
<keyword evidence="10" id="KW-1185">Reference proteome</keyword>
<evidence type="ECO:0000259" key="8">
    <source>
        <dbReference type="PROSITE" id="PS50102"/>
    </source>
</evidence>
<evidence type="ECO:0000313" key="9">
    <source>
        <dbReference type="EMBL" id="ODQ65988.1"/>
    </source>
</evidence>
<evidence type="ECO:0000256" key="5">
    <source>
        <dbReference type="ARBA" id="ARBA00023242"/>
    </source>
</evidence>
<evidence type="ECO:0000256" key="1">
    <source>
        <dbReference type="ARBA" id="ARBA00004123"/>
    </source>
</evidence>
<evidence type="ECO:0000256" key="2">
    <source>
        <dbReference type="ARBA" id="ARBA00004496"/>
    </source>
</evidence>
<evidence type="ECO:0000313" key="10">
    <source>
        <dbReference type="Proteomes" id="UP000095009"/>
    </source>
</evidence>
<evidence type="ECO:0000256" key="7">
    <source>
        <dbReference type="SAM" id="MobiDB-lite"/>
    </source>
</evidence>
<evidence type="ECO:0000256" key="3">
    <source>
        <dbReference type="ARBA" id="ARBA00022490"/>
    </source>
</evidence>
<keyword evidence="3" id="KW-0963">Cytoplasm</keyword>
<dbReference type="PROSITE" id="PS50102">
    <property type="entry name" value="RRM"/>
    <property type="match status" value="1"/>
</dbReference>
<proteinExistence type="predicted"/>
<feature type="region of interest" description="Disordered" evidence="7">
    <location>
        <begin position="104"/>
        <end position="134"/>
    </location>
</feature>